<comment type="cofactor">
    <cofactor evidence="11">
        <name>[4Fe-4S] cluster</name>
        <dbReference type="ChEBI" id="CHEBI:49883"/>
    </cofactor>
    <text evidence="11">Binds 1 [4Fe-4S] cluster.</text>
</comment>
<keyword evidence="7" id="KW-0560">Oxidoreductase</keyword>
<feature type="domain" description="4Fe-4S ferredoxin-type" evidence="13">
    <location>
        <begin position="138"/>
        <end position="168"/>
    </location>
</feature>
<evidence type="ECO:0000256" key="11">
    <source>
        <dbReference type="RuleBase" id="RU361237"/>
    </source>
</evidence>
<dbReference type="InterPro" id="IPR017900">
    <property type="entry name" value="4Fe4S_Fe_S_CS"/>
</dbReference>
<evidence type="ECO:0000256" key="6">
    <source>
        <dbReference type="ARBA" id="ARBA00022723"/>
    </source>
</evidence>
<dbReference type="Proteomes" id="UP001156441">
    <property type="component" value="Unassembled WGS sequence"/>
</dbReference>
<comment type="catalytic activity">
    <reaction evidence="11">
        <text>a menaquinone + succinate = a menaquinol + fumarate</text>
        <dbReference type="Rhea" id="RHEA:27834"/>
        <dbReference type="Rhea" id="RHEA-COMP:9537"/>
        <dbReference type="Rhea" id="RHEA-COMP:9539"/>
        <dbReference type="ChEBI" id="CHEBI:16374"/>
        <dbReference type="ChEBI" id="CHEBI:18151"/>
        <dbReference type="ChEBI" id="CHEBI:29806"/>
        <dbReference type="ChEBI" id="CHEBI:30031"/>
        <dbReference type="EC" id="1.3.5.1"/>
    </reaction>
</comment>
<keyword evidence="9 11" id="KW-0411">Iron-sulfur</keyword>
<gene>
    <name evidence="14" type="ORF">JT362_02625</name>
</gene>
<name>A0ABT2J2M7_9PSEU</name>
<keyword evidence="15" id="KW-1185">Reference proteome</keyword>
<dbReference type="InterPro" id="IPR006058">
    <property type="entry name" value="2Fe2S_fd_BS"/>
</dbReference>
<evidence type="ECO:0000256" key="10">
    <source>
        <dbReference type="ARBA" id="ARBA00023291"/>
    </source>
</evidence>
<dbReference type="InterPro" id="IPR036010">
    <property type="entry name" value="2Fe-2S_ferredoxin-like_sf"/>
</dbReference>
<evidence type="ECO:0000259" key="12">
    <source>
        <dbReference type="PROSITE" id="PS51085"/>
    </source>
</evidence>
<accession>A0ABT2J2M7</accession>
<dbReference type="Pfam" id="PF13183">
    <property type="entry name" value="Fer4_8"/>
    <property type="match status" value="1"/>
</dbReference>
<dbReference type="Gene3D" id="1.10.1060.10">
    <property type="entry name" value="Alpha-helical ferredoxin"/>
    <property type="match status" value="1"/>
</dbReference>
<comment type="caution">
    <text evidence="14">The sequence shown here is derived from an EMBL/GenBank/DDBJ whole genome shotgun (WGS) entry which is preliminary data.</text>
</comment>
<dbReference type="PROSITE" id="PS00197">
    <property type="entry name" value="2FE2S_FER_1"/>
    <property type="match status" value="1"/>
</dbReference>
<evidence type="ECO:0000256" key="5">
    <source>
        <dbReference type="ARBA" id="ARBA00022714"/>
    </source>
</evidence>
<dbReference type="InterPro" id="IPR025192">
    <property type="entry name" value="Succ_DH/fum_Rdtase_N"/>
</dbReference>
<dbReference type="InterPro" id="IPR050573">
    <property type="entry name" value="SDH/FRD_Iron-Sulfur"/>
</dbReference>
<dbReference type="InterPro" id="IPR012675">
    <property type="entry name" value="Beta-grasp_dom_sf"/>
</dbReference>
<keyword evidence="6 11" id="KW-0479">Metal-binding</keyword>
<dbReference type="NCBIfam" id="TIGR00384">
    <property type="entry name" value="dhsB"/>
    <property type="match status" value="1"/>
</dbReference>
<comment type="similarity">
    <text evidence="2 11">Belongs to the succinate dehydrogenase/fumarate reductase iron-sulfur protein family.</text>
</comment>
<dbReference type="EMBL" id="JAFFZE010000004">
    <property type="protein sequence ID" value="MCT2582016.1"/>
    <property type="molecule type" value="Genomic_DNA"/>
</dbReference>
<keyword evidence="8 11" id="KW-0408">Iron</keyword>
<evidence type="ECO:0000256" key="3">
    <source>
        <dbReference type="ARBA" id="ARBA00022485"/>
    </source>
</evidence>
<dbReference type="EC" id="1.3.5.1" evidence="11"/>
<evidence type="ECO:0000256" key="4">
    <source>
        <dbReference type="ARBA" id="ARBA00022532"/>
    </source>
</evidence>
<dbReference type="CDD" id="cd00207">
    <property type="entry name" value="fer2"/>
    <property type="match status" value="1"/>
</dbReference>
<comment type="pathway">
    <text evidence="1">Carbohydrate metabolism; tricarboxylic acid cycle.</text>
</comment>
<reference evidence="14 15" key="1">
    <citation type="submission" date="2021-02" db="EMBL/GenBank/DDBJ databases">
        <title>Actinophytocola xerophila sp. nov., isolated from soil of cotton cropping field.</title>
        <authorList>
            <person name="Huang R."/>
            <person name="Chen X."/>
            <person name="Ge X."/>
            <person name="Liu W."/>
        </authorList>
    </citation>
    <scope>NUCLEOTIDE SEQUENCE [LARGE SCALE GENOMIC DNA]</scope>
    <source>
        <strain evidence="14 15">S1-96</strain>
    </source>
</reference>
<keyword evidence="5 11" id="KW-0001">2Fe-2S</keyword>
<evidence type="ECO:0000256" key="2">
    <source>
        <dbReference type="ARBA" id="ARBA00009433"/>
    </source>
</evidence>
<evidence type="ECO:0000256" key="1">
    <source>
        <dbReference type="ARBA" id="ARBA00005163"/>
    </source>
</evidence>
<sequence length="236" mass="25324">MPGEDVRVSVTRSDPDAPAEFTVPRIRPMMVLDALLAIQRTHDPAIGFRFSCRVGMCGTCTVRVDGRSVLACQTEIDEDTEHIRVDPLAGLPVLRDLVVDTAPFWRAWAAVTPYLVPGEDQEVGMDAEPAVIPPDSAERETIDPSLDCIGCAACFSSCGIASARRDFLGPAALNRAMVLVADSRDAAGAHRMDVVGAGSGVDRCHYIYGCTAACPKGLDPARAIRRLRRGRFGGKD</sequence>
<dbReference type="PROSITE" id="PS00198">
    <property type="entry name" value="4FE4S_FER_1"/>
    <property type="match status" value="1"/>
</dbReference>
<proteinExistence type="inferred from homology"/>
<dbReference type="SUPFAM" id="SSF54292">
    <property type="entry name" value="2Fe-2S ferredoxin-like"/>
    <property type="match status" value="1"/>
</dbReference>
<evidence type="ECO:0000256" key="8">
    <source>
        <dbReference type="ARBA" id="ARBA00023004"/>
    </source>
</evidence>
<evidence type="ECO:0000256" key="9">
    <source>
        <dbReference type="ARBA" id="ARBA00023014"/>
    </source>
</evidence>
<feature type="domain" description="2Fe-2S ferredoxin-type" evidence="12">
    <location>
        <begin position="6"/>
        <end position="91"/>
    </location>
</feature>
<dbReference type="InterPro" id="IPR017896">
    <property type="entry name" value="4Fe4S_Fe-S-bd"/>
</dbReference>
<keyword evidence="10 11" id="KW-0003">3Fe-4S</keyword>
<dbReference type="SUPFAM" id="SSF46548">
    <property type="entry name" value="alpha-helical ferredoxin"/>
    <property type="match status" value="1"/>
</dbReference>
<evidence type="ECO:0000256" key="7">
    <source>
        <dbReference type="ARBA" id="ARBA00023002"/>
    </source>
</evidence>
<dbReference type="PROSITE" id="PS51379">
    <property type="entry name" value="4FE4S_FER_2"/>
    <property type="match status" value="1"/>
</dbReference>
<keyword evidence="3 11" id="KW-0004">4Fe-4S</keyword>
<dbReference type="Gene3D" id="3.10.20.30">
    <property type="match status" value="1"/>
</dbReference>
<dbReference type="InterPro" id="IPR009051">
    <property type="entry name" value="Helical_ferredxn"/>
</dbReference>
<dbReference type="InterPro" id="IPR004489">
    <property type="entry name" value="Succ_DH/fum_Rdtase_Fe-S"/>
</dbReference>
<dbReference type="InterPro" id="IPR001041">
    <property type="entry name" value="2Fe-2S_ferredoxin-type"/>
</dbReference>
<dbReference type="PANTHER" id="PTHR11921">
    <property type="entry name" value="SUCCINATE DEHYDROGENASE IRON-SULFUR PROTEIN"/>
    <property type="match status" value="1"/>
</dbReference>
<dbReference type="PANTHER" id="PTHR11921:SF29">
    <property type="entry name" value="SUCCINATE DEHYDROGENASE [UBIQUINONE] IRON-SULFUR SUBUNIT, MITOCHONDRIAL"/>
    <property type="match status" value="1"/>
</dbReference>
<evidence type="ECO:0000313" key="14">
    <source>
        <dbReference type="EMBL" id="MCT2582016.1"/>
    </source>
</evidence>
<comment type="cofactor">
    <cofactor evidence="11">
        <name>[3Fe-4S] cluster</name>
        <dbReference type="ChEBI" id="CHEBI:21137"/>
    </cofactor>
    <text evidence="11">Binds 1 [3Fe-4S] cluster.</text>
</comment>
<protein>
    <recommendedName>
        <fullName evidence="11">Fumarate reductase iron-sulfur subunit</fullName>
        <ecNumber evidence="11">1.3.5.1</ecNumber>
    </recommendedName>
</protein>
<organism evidence="14 15">
    <name type="scientific">Actinophytocola gossypii</name>
    <dbReference type="NCBI Taxonomy" id="2812003"/>
    <lineage>
        <taxon>Bacteria</taxon>
        <taxon>Bacillati</taxon>
        <taxon>Actinomycetota</taxon>
        <taxon>Actinomycetes</taxon>
        <taxon>Pseudonocardiales</taxon>
        <taxon>Pseudonocardiaceae</taxon>
    </lineage>
</organism>
<comment type="cofactor">
    <cofactor evidence="11">
        <name>[2Fe-2S] cluster</name>
        <dbReference type="ChEBI" id="CHEBI:190135"/>
    </cofactor>
    <text evidence="11">Binds 1 [2Fe-2S] cluster.</text>
</comment>
<evidence type="ECO:0000313" key="15">
    <source>
        <dbReference type="Proteomes" id="UP001156441"/>
    </source>
</evidence>
<dbReference type="Pfam" id="PF13085">
    <property type="entry name" value="Fer2_3"/>
    <property type="match status" value="1"/>
</dbReference>
<keyword evidence="4" id="KW-0816">Tricarboxylic acid cycle</keyword>
<dbReference type="RefSeq" id="WP_260189369.1">
    <property type="nucleotide sequence ID" value="NZ_JAFFZE010000004.1"/>
</dbReference>
<evidence type="ECO:0000259" key="13">
    <source>
        <dbReference type="PROSITE" id="PS51379"/>
    </source>
</evidence>
<dbReference type="PROSITE" id="PS51085">
    <property type="entry name" value="2FE2S_FER_2"/>
    <property type="match status" value="1"/>
</dbReference>